<dbReference type="Gene3D" id="1.10.287.70">
    <property type="match status" value="1"/>
</dbReference>
<dbReference type="InterPro" id="IPR013099">
    <property type="entry name" value="K_chnl_dom"/>
</dbReference>
<name>A0AAV4CRR0_9GAST</name>
<keyword evidence="3" id="KW-0813">Transport</keyword>
<dbReference type="EMBL" id="BLXT01006926">
    <property type="protein sequence ID" value="GFO34605.1"/>
    <property type="molecule type" value="Genomic_DNA"/>
</dbReference>
<evidence type="ECO:0000313" key="3">
    <source>
        <dbReference type="EMBL" id="GFO34605.1"/>
    </source>
</evidence>
<evidence type="ECO:0000256" key="1">
    <source>
        <dbReference type="SAM" id="Phobius"/>
    </source>
</evidence>
<protein>
    <submittedName>
        <fullName evidence="3">Potassium channel subfamily k member 18-like isoform x2</fullName>
    </submittedName>
</protein>
<evidence type="ECO:0000259" key="2">
    <source>
        <dbReference type="Pfam" id="PF07885"/>
    </source>
</evidence>
<keyword evidence="1" id="KW-1133">Transmembrane helix</keyword>
<evidence type="ECO:0000313" key="4">
    <source>
        <dbReference type="Proteomes" id="UP000735302"/>
    </source>
</evidence>
<keyword evidence="1" id="KW-0812">Transmembrane</keyword>
<sequence>MIQQYAFKPMKRKKDRIDRFAIHRPTDKRTLKEDLVLPKERLDNVTSNIASVDDEEFEVPLQFISIGIGLFMAFGALMNFLVNKDVDYWFVSIYFVFALCFTTGFGDILPQPQSYLFQLFYGLAGVSMFNIAVNATLQYMMATIDYLKIYFKKSA</sequence>
<feature type="transmembrane region" description="Helical" evidence="1">
    <location>
        <begin position="88"/>
        <end position="109"/>
    </location>
</feature>
<proteinExistence type="predicted"/>
<dbReference type="Proteomes" id="UP000735302">
    <property type="component" value="Unassembled WGS sequence"/>
</dbReference>
<dbReference type="GO" id="GO:0034220">
    <property type="term" value="P:monoatomic ion transmembrane transport"/>
    <property type="evidence" value="ECO:0007669"/>
    <property type="project" value="UniProtKB-KW"/>
</dbReference>
<feature type="transmembrane region" description="Helical" evidence="1">
    <location>
        <begin position="115"/>
        <end position="137"/>
    </location>
</feature>
<dbReference type="Pfam" id="PF07885">
    <property type="entry name" value="Ion_trans_2"/>
    <property type="match status" value="1"/>
</dbReference>
<feature type="transmembrane region" description="Helical" evidence="1">
    <location>
        <begin position="61"/>
        <end position="81"/>
    </location>
</feature>
<dbReference type="AlphaFoldDB" id="A0AAV4CRR0"/>
<reference evidence="3 4" key="1">
    <citation type="journal article" date="2021" name="Elife">
        <title>Chloroplast acquisition without the gene transfer in kleptoplastic sea slugs, Plakobranchus ocellatus.</title>
        <authorList>
            <person name="Maeda T."/>
            <person name="Takahashi S."/>
            <person name="Yoshida T."/>
            <person name="Shimamura S."/>
            <person name="Takaki Y."/>
            <person name="Nagai Y."/>
            <person name="Toyoda A."/>
            <person name="Suzuki Y."/>
            <person name="Arimoto A."/>
            <person name="Ishii H."/>
            <person name="Satoh N."/>
            <person name="Nishiyama T."/>
            <person name="Hasebe M."/>
            <person name="Maruyama T."/>
            <person name="Minagawa J."/>
            <person name="Obokata J."/>
            <person name="Shigenobu S."/>
        </authorList>
    </citation>
    <scope>NUCLEOTIDE SEQUENCE [LARGE SCALE GENOMIC DNA]</scope>
</reference>
<keyword evidence="1" id="KW-0472">Membrane</keyword>
<organism evidence="3 4">
    <name type="scientific">Plakobranchus ocellatus</name>
    <dbReference type="NCBI Taxonomy" id="259542"/>
    <lineage>
        <taxon>Eukaryota</taxon>
        <taxon>Metazoa</taxon>
        <taxon>Spiralia</taxon>
        <taxon>Lophotrochozoa</taxon>
        <taxon>Mollusca</taxon>
        <taxon>Gastropoda</taxon>
        <taxon>Heterobranchia</taxon>
        <taxon>Euthyneura</taxon>
        <taxon>Panpulmonata</taxon>
        <taxon>Sacoglossa</taxon>
        <taxon>Placobranchoidea</taxon>
        <taxon>Plakobranchidae</taxon>
        <taxon>Plakobranchus</taxon>
    </lineage>
</organism>
<dbReference type="SUPFAM" id="SSF81324">
    <property type="entry name" value="Voltage-gated potassium channels"/>
    <property type="match status" value="1"/>
</dbReference>
<keyword evidence="3" id="KW-0406">Ion transport</keyword>
<keyword evidence="4" id="KW-1185">Reference proteome</keyword>
<accession>A0AAV4CRR0</accession>
<gene>
    <name evidence="3" type="ORF">PoB_006111000</name>
</gene>
<keyword evidence="3" id="KW-0407">Ion channel</keyword>
<comment type="caution">
    <text evidence="3">The sequence shown here is derived from an EMBL/GenBank/DDBJ whole genome shotgun (WGS) entry which is preliminary data.</text>
</comment>
<feature type="domain" description="Potassium channel" evidence="2">
    <location>
        <begin position="70"/>
        <end position="141"/>
    </location>
</feature>